<sequence>LMTLRCDVMRSNSNDSLEMPKRKITNYVYYMNYKLNNYSNTTTNLDLESYFQICDRTWSAMTEEEKKQWKIKLQANRHFEIHQQLFAFLHNLQLEKRNVHRPVPFQQVFQSYEVTDANQMESLRRQQSFLFLNLLKLSMKNSMLQFSCAFISVSFSGRAAITSKYLEIQLLKFTLEQGVTEVVGNSYFTKGWSLPSNVKEILNETSYLFCEGTKFSAVIEVMKFIWMNEKRLGVPPKVLFIEDFLNTFRLCNEHKYNEDMILPPLMNYRPMQLKLDISCSYHKMQYMTGFPCALKEAFIALENVFREIQNMQPNHFKIGKLLESLEQHGGKNTYPFRSQVAEENEVPLIRFDEEAHEEPKTDQGKEEQTQTQFPRFKKPTQQCDDLAHTNFYKALFGEPKTDQGKEEQTQTQFPRFKKPTQQCDDLAHTNFYKALFGGTPEVPLNFPFDDEFIQVPNSFDDITPKQFYKELFEGTPEVPLNFPFDDEFIQVPNSFDDITPKQFYKELFEELKDPFGEEAEAEAGKENDLIIL</sequence>
<gene>
    <name evidence="2" type="ORF">T4A_1614</name>
</gene>
<feature type="non-terminal residue" evidence="2">
    <location>
        <position position="1"/>
    </location>
</feature>
<evidence type="ECO:0000313" key="3">
    <source>
        <dbReference type="Proteomes" id="UP000054632"/>
    </source>
</evidence>
<name>A0A0V1E6X7_TRIPS</name>
<feature type="compositionally biased region" description="Polar residues" evidence="1">
    <location>
        <begin position="369"/>
        <end position="379"/>
    </location>
</feature>
<feature type="region of interest" description="Disordered" evidence="1">
    <location>
        <begin position="355"/>
        <end position="379"/>
    </location>
</feature>
<protein>
    <submittedName>
        <fullName evidence="2">Uncharacterized protein</fullName>
    </submittedName>
</protein>
<dbReference type="Gene3D" id="1.10.30.10">
    <property type="entry name" value="High mobility group box domain"/>
    <property type="match status" value="1"/>
</dbReference>
<dbReference type="InterPro" id="IPR036910">
    <property type="entry name" value="HMG_box_dom_sf"/>
</dbReference>
<dbReference type="Proteomes" id="UP000054632">
    <property type="component" value="Unassembled WGS sequence"/>
</dbReference>
<comment type="caution">
    <text evidence="2">The sequence shown here is derived from an EMBL/GenBank/DDBJ whole genome shotgun (WGS) entry which is preliminary data.</text>
</comment>
<evidence type="ECO:0000256" key="1">
    <source>
        <dbReference type="SAM" id="MobiDB-lite"/>
    </source>
</evidence>
<dbReference type="EMBL" id="JYDR01000090">
    <property type="protein sequence ID" value="KRY69436.1"/>
    <property type="molecule type" value="Genomic_DNA"/>
</dbReference>
<reference evidence="2 3" key="1">
    <citation type="submission" date="2015-01" db="EMBL/GenBank/DDBJ databases">
        <title>Evolution of Trichinella species and genotypes.</title>
        <authorList>
            <person name="Korhonen P.K."/>
            <person name="Edoardo P."/>
            <person name="Giuseppe L.R."/>
            <person name="Gasser R.B."/>
        </authorList>
    </citation>
    <scope>NUCLEOTIDE SEQUENCE [LARGE SCALE GENOMIC DNA]</scope>
    <source>
        <strain evidence="2">ISS13</strain>
    </source>
</reference>
<evidence type="ECO:0000313" key="2">
    <source>
        <dbReference type="EMBL" id="KRY69436.1"/>
    </source>
</evidence>
<dbReference type="SUPFAM" id="SSF47095">
    <property type="entry name" value="HMG-box"/>
    <property type="match status" value="1"/>
</dbReference>
<organism evidence="2 3">
    <name type="scientific">Trichinella pseudospiralis</name>
    <name type="common">Parasitic roundworm</name>
    <dbReference type="NCBI Taxonomy" id="6337"/>
    <lineage>
        <taxon>Eukaryota</taxon>
        <taxon>Metazoa</taxon>
        <taxon>Ecdysozoa</taxon>
        <taxon>Nematoda</taxon>
        <taxon>Enoplea</taxon>
        <taxon>Dorylaimia</taxon>
        <taxon>Trichinellida</taxon>
        <taxon>Trichinellidae</taxon>
        <taxon>Trichinella</taxon>
    </lineage>
</organism>
<feature type="compositionally biased region" description="Basic and acidic residues" evidence="1">
    <location>
        <begin position="355"/>
        <end position="368"/>
    </location>
</feature>
<dbReference type="AlphaFoldDB" id="A0A0V1E6X7"/>
<proteinExistence type="predicted"/>
<accession>A0A0V1E6X7</accession>